<keyword evidence="2" id="KW-1185">Reference proteome</keyword>
<reference evidence="1" key="1">
    <citation type="submission" date="2017-04" db="EMBL/GenBank/DDBJ databases">
        <title>Genome deletions in a multicellular cyanobacterial endosymbiont for morphological adaptation in marine diatoms.</title>
        <authorList>
            <person name="Wang Y."/>
            <person name="Gao H."/>
            <person name="Li R."/>
            <person name="Xu X."/>
        </authorList>
    </citation>
    <scope>NUCLEOTIDE SEQUENCE</scope>
    <source>
        <strain evidence="1">FACHB 800</strain>
    </source>
</reference>
<sequence length="40" mass="4571">MGKNLFRDVGYGVEVLHFPGWDIVMNLIFSLPSTQTNNLF</sequence>
<dbReference type="EMBL" id="CP021056">
    <property type="protein sequence ID" value="QXE22357.1"/>
    <property type="molecule type" value="Genomic_DNA"/>
</dbReference>
<gene>
    <name evidence="1" type="ORF">B6N60_01040</name>
</gene>
<name>A0A975T570_9NOST</name>
<evidence type="ECO:0000313" key="1">
    <source>
        <dbReference type="EMBL" id="QXE22357.1"/>
    </source>
</evidence>
<protein>
    <submittedName>
        <fullName evidence="1">Uncharacterized protein</fullName>
    </submittedName>
</protein>
<organism evidence="1 2">
    <name type="scientific">Richelia sinica FACHB-800</name>
    <dbReference type="NCBI Taxonomy" id="1357546"/>
    <lineage>
        <taxon>Bacteria</taxon>
        <taxon>Bacillati</taxon>
        <taxon>Cyanobacteriota</taxon>
        <taxon>Cyanophyceae</taxon>
        <taxon>Nostocales</taxon>
        <taxon>Nostocaceae</taxon>
        <taxon>Richelia</taxon>
    </lineage>
</organism>
<dbReference type="Proteomes" id="UP000683511">
    <property type="component" value="Chromosome"/>
</dbReference>
<accession>A0A975T570</accession>
<evidence type="ECO:0000313" key="2">
    <source>
        <dbReference type="Proteomes" id="UP000683511"/>
    </source>
</evidence>
<dbReference type="AlphaFoldDB" id="A0A975T570"/>
<dbReference type="KEGG" id="rsin:B6N60_01040"/>
<proteinExistence type="predicted"/>